<keyword evidence="2" id="KW-1185">Reference proteome</keyword>
<comment type="caution">
    <text evidence="1">The sequence shown here is derived from an EMBL/GenBank/DDBJ whole genome shotgun (WGS) entry which is preliminary data.</text>
</comment>
<protein>
    <submittedName>
        <fullName evidence="1">Uncharacterized protein</fullName>
    </submittedName>
</protein>
<dbReference type="EMBL" id="JAGHQM010000110">
    <property type="protein sequence ID" value="KAH0565306.1"/>
    <property type="molecule type" value="Genomic_DNA"/>
</dbReference>
<gene>
    <name evidence="1" type="ORF">GP486_001306</name>
</gene>
<evidence type="ECO:0000313" key="1">
    <source>
        <dbReference type="EMBL" id="KAH0565306.1"/>
    </source>
</evidence>
<evidence type="ECO:0000313" key="2">
    <source>
        <dbReference type="Proteomes" id="UP000750711"/>
    </source>
</evidence>
<organism evidence="1 2">
    <name type="scientific">Trichoglossum hirsutum</name>
    <dbReference type="NCBI Taxonomy" id="265104"/>
    <lineage>
        <taxon>Eukaryota</taxon>
        <taxon>Fungi</taxon>
        <taxon>Dikarya</taxon>
        <taxon>Ascomycota</taxon>
        <taxon>Pezizomycotina</taxon>
        <taxon>Geoglossomycetes</taxon>
        <taxon>Geoglossales</taxon>
        <taxon>Geoglossaceae</taxon>
        <taxon>Trichoglossum</taxon>
    </lineage>
</organism>
<reference evidence="1" key="1">
    <citation type="submission" date="2021-03" db="EMBL/GenBank/DDBJ databases">
        <title>Comparative genomics and phylogenomic investigation of the class Geoglossomycetes provide insights into ecological specialization and systematics.</title>
        <authorList>
            <person name="Melie T."/>
            <person name="Pirro S."/>
            <person name="Miller A.N."/>
            <person name="Quandt A."/>
        </authorList>
    </citation>
    <scope>NUCLEOTIDE SEQUENCE</scope>
    <source>
        <strain evidence="1">CAQ_001_2017</strain>
    </source>
</reference>
<sequence>MSKFSDVIKEHFTINGARILKTVTEWSGSAVGIRSYDPRDAHSWRTHRSWTRTGKGRNLLEELESGITAITLEDPEPGSKTKT</sequence>
<dbReference type="Proteomes" id="UP000750711">
    <property type="component" value="Unassembled WGS sequence"/>
</dbReference>
<proteinExistence type="predicted"/>
<name>A0A9P8RST9_9PEZI</name>
<accession>A0A9P8RST9</accession>
<dbReference type="AlphaFoldDB" id="A0A9P8RST9"/>